<proteinExistence type="predicted"/>
<evidence type="ECO:0000256" key="1">
    <source>
        <dbReference type="SAM" id="Phobius"/>
    </source>
</evidence>
<evidence type="ECO:0000313" key="2">
    <source>
        <dbReference type="EMBL" id="MBK1833189.1"/>
    </source>
</evidence>
<evidence type="ECO:0000313" key="3">
    <source>
        <dbReference type="Proteomes" id="UP000604083"/>
    </source>
</evidence>
<gene>
    <name evidence="2" type="ORF">JIN78_03870</name>
</gene>
<feature type="transmembrane region" description="Helical" evidence="1">
    <location>
        <begin position="12"/>
        <end position="36"/>
    </location>
</feature>
<protein>
    <submittedName>
        <fullName evidence="2">Uncharacterized protein</fullName>
    </submittedName>
</protein>
<reference evidence="2" key="1">
    <citation type="submission" date="2021-01" db="EMBL/GenBank/DDBJ databases">
        <title>Modified the classification status of verrucomicrobia.</title>
        <authorList>
            <person name="Feng X."/>
        </authorList>
    </citation>
    <scope>NUCLEOTIDE SEQUENCE</scope>
    <source>
        <strain evidence="2">KCTC 12986</strain>
    </source>
</reference>
<accession>A0A934RKP6</accession>
<dbReference type="RefSeq" id="WP_200390622.1">
    <property type="nucleotide sequence ID" value="NZ_JAENIO010000006.1"/>
</dbReference>
<keyword evidence="3" id="KW-1185">Reference proteome</keyword>
<sequence length="108" mass="11889">MNDEPPELNTRGLWLSMLGPPGLVLLVIALLSYPIFSGDPPLVGAWLFISLATAYCIGWGVFARMTADRYQGSSHCLLVFFYPLAQLIILLTLALTGCALYFMDNPIH</sequence>
<dbReference type="AlphaFoldDB" id="A0A934RKP6"/>
<keyword evidence="1" id="KW-0812">Transmembrane</keyword>
<comment type="caution">
    <text evidence="2">The sequence shown here is derived from an EMBL/GenBank/DDBJ whole genome shotgun (WGS) entry which is preliminary data.</text>
</comment>
<keyword evidence="1" id="KW-0472">Membrane</keyword>
<keyword evidence="1" id="KW-1133">Transmembrane helix</keyword>
<organism evidence="2 3">
    <name type="scientific">Roseibacillus ishigakijimensis</name>
    <dbReference type="NCBI Taxonomy" id="454146"/>
    <lineage>
        <taxon>Bacteria</taxon>
        <taxon>Pseudomonadati</taxon>
        <taxon>Verrucomicrobiota</taxon>
        <taxon>Verrucomicrobiia</taxon>
        <taxon>Verrucomicrobiales</taxon>
        <taxon>Verrucomicrobiaceae</taxon>
        <taxon>Roseibacillus</taxon>
    </lineage>
</organism>
<dbReference type="EMBL" id="JAENIO010000006">
    <property type="protein sequence ID" value="MBK1833189.1"/>
    <property type="molecule type" value="Genomic_DNA"/>
</dbReference>
<feature type="transmembrane region" description="Helical" evidence="1">
    <location>
        <begin position="42"/>
        <end position="63"/>
    </location>
</feature>
<dbReference type="Proteomes" id="UP000604083">
    <property type="component" value="Unassembled WGS sequence"/>
</dbReference>
<name>A0A934RKP6_9BACT</name>
<feature type="transmembrane region" description="Helical" evidence="1">
    <location>
        <begin position="75"/>
        <end position="103"/>
    </location>
</feature>